<dbReference type="OrthoDB" id="1728974at2759"/>
<accession>A0A4Y2BM73</accession>
<evidence type="ECO:0000259" key="1">
    <source>
        <dbReference type="Pfam" id="PF14214"/>
    </source>
</evidence>
<keyword evidence="3" id="KW-1185">Reference proteome</keyword>
<dbReference type="AlphaFoldDB" id="A0A4Y2BM73"/>
<proteinExistence type="predicted"/>
<dbReference type="EMBL" id="BGPR01000085">
    <property type="protein sequence ID" value="GBL92284.1"/>
    <property type="molecule type" value="Genomic_DNA"/>
</dbReference>
<reference evidence="2 3" key="1">
    <citation type="journal article" date="2019" name="Sci. Rep.">
        <title>Orb-weaving spider Araneus ventricosus genome elucidates the spidroin gene catalogue.</title>
        <authorList>
            <person name="Kono N."/>
            <person name="Nakamura H."/>
            <person name="Ohtoshi R."/>
            <person name="Moran D.A.P."/>
            <person name="Shinohara A."/>
            <person name="Yoshida Y."/>
            <person name="Fujiwara M."/>
            <person name="Mori M."/>
            <person name="Tomita M."/>
            <person name="Arakawa K."/>
        </authorList>
    </citation>
    <scope>NUCLEOTIDE SEQUENCE [LARGE SCALE GENOMIC DNA]</scope>
</reference>
<comment type="caution">
    <text evidence="2">The sequence shown here is derived from an EMBL/GenBank/DDBJ whole genome shotgun (WGS) entry which is preliminary data.</text>
</comment>
<dbReference type="InterPro" id="IPR025476">
    <property type="entry name" value="Helitron_helicase-like"/>
</dbReference>
<sequence>MVILNFTFTGSPRQMHEYAQDAMTYVRSYGRPDLFITFTCNLAWSEMKELSHGQTSTDRHDLFARVFRQKQQKLIYVLTKMDVFGEARCWMYSIERQKRGLPHSHNLIWLKEKNPFHPI</sequence>
<dbReference type="Proteomes" id="UP000499080">
    <property type="component" value="Unassembled WGS sequence"/>
</dbReference>
<gene>
    <name evidence="2" type="ORF">AVEN_35834_1</name>
</gene>
<evidence type="ECO:0000313" key="3">
    <source>
        <dbReference type="Proteomes" id="UP000499080"/>
    </source>
</evidence>
<organism evidence="2 3">
    <name type="scientific">Araneus ventricosus</name>
    <name type="common">Orbweaver spider</name>
    <name type="synonym">Epeira ventricosa</name>
    <dbReference type="NCBI Taxonomy" id="182803"/>
    <lineage>
        <taxon>Eukaryota</taxon>
        <taxon>Metazoa</taxon>
        <taxon>Ecdysozoa</taxon>
        <taxon>Arthropoda</taxon>
        <taxon>Chelicerata</taxon>
        <taxon>Arachnida</taxon>
        <taxon>Araneae</taxon>
        <taxon>Araneomorphae</taxon>
        <taxon>Entelegynae</taxon>
        <taxon>Araneoidea</taxon>
        <taxon>Araneidae</taxon>
        <taxon>Araneus</taxon>
    </lineage>
</organism>
<name>A0A4Y2BM73_ARAVE</name>
<evidence type="ECO:0000313" key="2">
    <source>
        <dbReference type="EMBL" id="GBL92284.1"/>
    </source>
</evidence>
<feature type="domain" description="Helitron helicase-like" evidence="1">
    <location>
        <begin position="1"/>
        <end position="108"/>
    </location>
</feature>
<protein>
    <recommendedName>
        <fullName evidence="1">Helitron helicase-like domain-containing protein</fullName>
    </recommendedName>
</protein>
<dbReference type="Pfam" id="PF14214">
    <property type="entry name" value="Helitron_like_N"/>
    <property type="match status" value="1"/>
</dbReference>